<keyword evidence="1" id="KW-0732">Signal</keyword>
<feature type="signal peptide" evidence="1">
    <location>
        <begin position="1"/>
        <end position="20"/>
    </location>
</feature>
<keyword evidence="3" id="KW-1185">Reference proteome</keyword>
<dbReference type="RefSeq" id="XP_044723611.1">
    <property type="nucleotide sequence ID" value="XM_044862585.1"/>
</dbReference>
<accession>A0A9P8N0W4</accession>
<gene>
    <name evidence="2" type="ORF">HRG_04114</name>
</gene>
<name>A0A9P8N0W4_9HYPO</name>
<comment type="caution">
    <text evidence="2">The sequence shown here is derived from an EMBL/GenBank/DDBJ whole genome shotgun (WGS) entry which is preliminary data.</text>
</comment>
<dbReference type="EMBL" id="JAIZPD010000003">
    <property type="protein sequence ID" value="KAH0966098.1"/>
    <property type="molecule type" value="Genomic_DNA"/>
</dbReference>
<dbReference type="Proteomes" id="UP000824596">
    <property type="component" value="Unassembled WGS sequence"/>
</dbReference>
<evidence type="ECO:0000256" key="1">
    <source>
        <dbReference type="SAM" id="SignalP"/>
    </source>
</evidence>
<sequence length="291" mass="32552">MSGLEVVGLVVGILPLAVKALKGYRTILSGVRNVDRDLNALIRDIETEHVRLRATCEILLDGVAPSLVMDKMIQAPFGPAWKPYNDQLRLRLWTECGQFEELVAEMWKTAQGLEAKLGIEEDGKTRLTDRVAILRELQRRTIFTLKKKDFEETISRFKTANSVLYELAGRNCGLEPTRRRRSQARVIKLVRGLTLGIFNALRSAKTCRCADSHNVGLELAPRNVVLVPSDDDDQVAKKFNFHVGVTDTQKTAPSYWQSLLVRPAGFEGQLAYAVELQACQRSIDVSNANTS</sequence>
<dbReference type="AlphaFoldDB" id="A0A9P8N0W4"/>
<organism evidence="2 3">
    <name type="scientific">Hirsutella rhossiliensis</name>
    <dbReference type="NCBI Taxonomy" id="111463"/>
    <lineage>
        <taxon>Eukaryota</taxon>
        <taxon>Fungi</taxon>
        <taxon>Dikarya</taxon>
        <taxon>Ascomycota</taxon>
        <taxon>Pezizomycotina</taxon>
        <taxon>Sordariomycetes</taxon>
        <taxon>Hypocreomycetidae</taxon>
        <taxon>Hypocreales</taxon>
        <taxon>Ophiocordycipitaceae</taxon>
        <taxon>Hirsutella</taxon>
    </lineage>
</organism>
<evidence type="ECO:0008006" key="4">
    <source>
        <dbReference type="Google" id="ProtNLM"/>
    </source>
</evidence>
<proteinExistence type="predicted"/>
<evidence type="ECO:0000313" key="2">
    <source>
        <dbReference type="EMBL" id="KAH0966098.1"/>
    </source>
</evidence>
<dbReference type="OrthoDB" id="3565018at2759"/>
<evidence type="ECO:0000313" key="3">
    <source>
        <dbReference type="Proteomes" id="UP000824596"/>
    </source>
</evidence>
<feature type="chain" id="PRO_5040514576" description="Fungal N-terminal domain-containing protein" evidence="1">
    <location>
        <begin position="21"/>
        <end position="291"/>
    </location>
</feature>
<dbReference type="PANTHER" id="PTHR35186">
    <property type="entry name" value="ANK_REP_REGION DOMAIN-CONTAINING PROTEIN"/>
    <property type="match status" value="1"/>
</dbReference>
<dbReference type="GeneID" id="68353243"/>
<reference evidence="2" key="1">
    <citation type="submission" date="2021-09" db="EMBL/GenBank/DDBJ databases">
        <title>A high-quality genome of the endoparasitic fungus Hirsutella rhossiliensis with a comparison of Hirsutella genomes reveals transposable elements contributing to genome size variation.</title>
        <authorList>
            <person name="Lin R."/>
            <person name="Jiao Y."/>
            <person name="Sun X."/>
            <person name="Ling J."/>
            <person name="Xie B."/>
            <person name="Cheng X."/>
        </authorList>
    </citation>
    <scope>NUCLEOTIDE SEQUENCE</scope>
    <source>
        <strain evidence="2">HR02</strain>
    </source>
</reference>
<dbReference type="PANTHER" id="PTHR35186:SF4">
    <property type="entry name" value="PRION-INHIBITION AND PROPAGATION HELO DOMAIN-CONTAINING PROTEIN"/>
    <property type="match status" value="1"/>
</dbReference>
<protein>
    <recommendedName>
        <fullName evidence="4">Fungal N-terminal domain-containing protein</fullName>
    </recommendedName>
</protein>